<evidence type="ECO:0000259" key="2">
    <source>
        <dbReference type="Pfam" id="PF13472"/>
    </source>
</evidence>
<feature type="signal peptide" evidence="1">
    <location>
        <begin position="1"/>
        <end position="44"/>
    </location>
</feature>
<dbReference type="InterPro" id="IPR053140">
    <property type="entry name" value="GDSL_Rv0518-like"/>
</dbReference>
<dbReference type="PROSITE" id="PS51318">
    <property type="entry name" value="TAT"/>
    <property type="match status" value="1"/>
</dbReference>
<organism evidence="3 4">
    <name type="scientific">Roseiarcus fermentans</name>
    <dbReference type="NCBI Taxonomy" id="1473586"/>
    <lineage>
        <taxon>Bacteria</taxon>
        <taxon>Pseudomonadati</taxon>
        <taxon>Pseudomonadota</taxon>
        <taxon>Alphaproteobacteria</taxon>
        <taxon>Hyphomicrobiales</taxon>
        <taxon>Roseiarcaceae</taxon>
        <taxon>Roseiarcus</taxon>
    </lineage>
</organism>
<dbReference type="InterPro" id="IPR013830">
    <property type="entry name" value="SGNH_hydro"/>
</dbReference>
<dbReference type="EMBL" id="QNRK01000031">
    <property type="protein sequence ID" value="RBP06386.1"/>
    <property type="molecule type" value="Genomic_DNA"/>
</dbReference>
<protein>
    <submittedName>
        <fullName evidence="3">Lysophospholipase L1-like esterase</fullName>
    </submittedName>
</protein>
<dbReference type="GO" id="GO:0016788">
    <property type="term" value="F:hydrolase activity, acting on ester bonds"/>
    <property type="evidence" value="ECO:0007669"/>
    <property type="project" value="UniProtKB-ARBA"/>
</dbReference>
<keyword evidence="4" id="KW-1185">Reference proteome</keyword>
<dbReference type="InterPro" id="IPR006311">
    <property type="entry name" value="TAT_signal"/>
</dbReference>
<dbReference type="Pfam" id="PF13472">
    <property type="entry name" value="Lipase_GDSL_2"/>
    <property type="match status" value="1"/>
</dbReference>
<reference evidence="3 4" key="1">
    <citation type="submission" date="2018-06" db="EMBL/GenBank/DDBJ databases">
        <title>Genomic Encyclopedia of Type Strains, Phase IV (KMG-IV): sequencing the most valuable type-strain genomes for metagenomic binning, comparative biology and taxonomic classification.</title>
        <authorList>
            <person name="Goeker M."/>
        </authorList>
    </citation>
    <scope>NUCLEOTIDE SEQUENCE [LARGE SCALE GENOMIC DNA]</scope>
    <source>
        <strain evidence="3 4">DSM 24875</strain>
    </source>
</reference>
<dbReference type="Proteomes" id="UP000253529">
    <property type="component" value="Unassembled WGS sequence"/>
</dbReference>
<comment type="caution">
    <text evidence="3">The sequence shown here is derived from an EMBL/GenBank/DDBJ whole genome shotgun (WGS) entry which is preliminary data.</text>
</comment>
<sequence length="440" mass="46861">MTLPKDRFSRLRTLSRAARRLRRPVLAAGLAALAAAVAPCAAGAAEAQWITTWAATPAPRWAEELPAPFGAPETLGDQTLRQIARISVGGDQLRAVFSNEYGTRPMTIGKASVALSTGGSAVDPATLKPLTFGGSPSAVIPPGARLYSDPVDLATKPLSSVAVSLYLPKKTGVTSVHWDGAQTGYISGPGDETMAADFKADSTTKSRLFLSQIQTNAKPDSTAIVFFGDSITDGACSTPDSNGRWPDHIAERLQKEGHPDVAVVNEAYSGDRVLTNGMGTNALSRFDMSVLGHPRVSTVVMMMGINDIGWPGKDAITPGDPEPSADDVIAGYKQIIDRAHEHGLRFVAVTLTPFVDTFKGLPTSGYYTPEKEQIREAVNAWIRSNKTADGLIDFDKIVEDPNNPKRINPAYDCGDHLHPNDAGYKAMAQAVDLNTLVPAK</sequence>
<dbReference type="OrthoDB" id="1828825at2"/>
<dbReference type="PANTHER" id="PTHR43784:SF2">
    <property type="entry name" value="GDSL-LIKE LIPASE_ACYLHYDROLASE, PUTATIVE (AFU_ORTHOLOGUE AFUA_2G00820)-RELATED"/>
    <property type="match status" value="1"/>
</dbReference>
<dbReference type="AlphaFoldDB" id="A0A366EWU5"/>
<feature type="domain" description="SGNH hydrolase-type esterase" evidence="2">
    <location>
        <begin position="226"/>
        <end position="426"/>
    </location>
</feature>
<feature type="chain" id="PRO_5016578389" evidence="1">
    <location>
        <begin position="45"/>
        <end position="440"/>
    </location>
</feature>
<proteinExistence type="predicted"/>
<name>A0A366EWU5_9HYPH</name>
<dbReference type="Gene3D" id="3.40.50.1110">
    <property type="entry name" value="SGNH hydrolase"/>
    <property type="match status" value="1"/>
</dbReference>
<evidence type="ECO:0000256" key="1">
    <source>
        <dbReference type="SAM" id="SignalP"/>
    </source>
</evidence>
<dbReference type="CDD" id="cd01830">
    <property type="entry name" value="XynE_like"/>
    <property type="match status" value="1"/>
</dbReference>
<evidence type="ECO:0000313" key="4">
    <source>
        <dbReference type="Proteomes" id="UP000253529"/>
    </source>
</evidence>
<keyword evidence="1" id="KW-0732">Signal</keyword>
<gene>
    <name evidence="3" type="ORF">DFR50_1316</name>
</gene>
<dbReference type="InterPro" id="IPR036514">
    <property type="entry name" value="SGNH_hydro_sf"/>
</dbReference>
<evidence type="ECO:0000313" key="3">
    <source>
        <dbReference type="EMBL" id="RBP06386.1"/>
    </source>
</evidence>
<dbReference type="PANTHER" id="PTHR43784">
    <property type="entry name" value="GDSL-LIKE LIPASE/ACYLHYDROLASE, PUTATIVE (AFU_ORTHOLOGUE AFUA_2G00820)-RELATED"/>
    <property type="match status" value="1"/>
</dbReference>
<dbReference type="SUPFAM" id="SSF52266">
    <property type="entry name" value="SGNH hydrolase"/>
    <property type="match status" value="1"/>
</dbReference>
<accession>A0A366EWU5</accession>